<dbReference type="Proteomes" id="UP001330482">
    <property type="component" value="Chromosome"/>
</dbReference>
<keyword evidence="3" id="KW-1185">Reference proteome</keyword>
<gene>
    <name evidence="2" type="ORF">VPX56_09095</name>
</gene>
<keyword evidence="1" id="KW-0472">Membrane</keyword>
<feature type="transmembrane region" description="Helical" evidence="1">
    <location>
        <begin position="25"/>
        <end position="46"/>
    </location>
</feature>
<name>A0ABZ1DN38_9ENTR</name>
<reference evidence="2 3" key="1">
    <citation type="submission" date="2024-01" db="EMBL/GenBank/DDBJ databases">
        <title>AV1 has a protective and therapeutic effect against plant viruses.</title>
        <authorList>
            <person name="Wang F."/>
        </authorList>
    </citation>
    <scope>NUCLEOTIDE SEQUENCE [LARGE SCALE GENOMIC DNA]</scope>
    <source>
        <strain evidence="2 3">AV1</strain>
    </source>
</reference>
<dbReference type="EMBL" id="CP142124">
    <property type="protein sequence ID" value="WRW33244.1"/>
    <property type="molecule type" value="Genomic_DNA"/>
</dbReference>
<keyword evidence="1" id="KW-0812">Transmembrane</keyword>
<protein>
    <submittedName>
        <fullName evidence="2">Uncharacterized protein</fullName>
    </submittedName>
</protein>
<proteinExistence type="predicted"/>
<evidence type="ECO:0000256" key="1">
    <source>
        <dbReference type="SAM" id="Phobius"/>
    </source>
</evidence>
<evidence type="ECO:0000313" key="2">
    <source>
        <dbReference type="EMBL" id="WRW33244.1"/>
    </source>
</evidence>
<dbReference type="RefSeq" id="WP_326471244.1">
    <property type="nucleotide sequence ID" value="NZ_CP142124.1"/>
</dbReference>
<sequence>MSPDAILLAKAIVSLQPSPDYLKDYVFPIALAFFSALLGGMSAIYINHKQELKNITKSNFVAANETFVKAHECLNNLVAIKANYNHIDFDEPLYRAFAYPTMLVKKDEVAFNASTLYFIRTIPTANKPFFVKLIWDIKHRLFKIKVQSPPTDELMYSWRNVVRVSSMFNNYNQIMEFLVVRNGLSEIAKEKVRTLDLSDFQTFAELPKILGQQLCGGFVDVTEQAIALTDHVIIELHNFLLEFPAIATSNIELSRIREWGGLPTYSNNQPKFLKTIQPLAKPNFERLAVYVGIPVDEAIQRYTYKDWKKPE</sequence>
<keyword evidence="1" id="KW-1133">Transmembrane helix</keyword>
<evidence type="ECO:0000313" key="3">
    <source>
        <dbReference type="Proteomes" id="UP001330482"/>
    </source>
</evidence>
<accession>A0ABZ1DN38</accession>
<organism evidence="2 3">
    <name type="scientific">Enterobacter wuhouensis</name>
    <dbReference type="NCBI Taxonomy" id="2529381"/>
    <lineage>
        <taxon>Bacteria</taxon>
        <taxon>Pseudomonadati</taxon>
        <taxon>Pseudomonadota</taxon>
        <taxon>Gammaproteobacteria</taxon>
        <taxon>Enterobacterales</taxon>
        <taxon>Enterobacteriaceae</taxon>
        <taxon>Enterobacter</taxon>
    </lineage>
</organism>